<sequence>MNMSKVVSKFVLIASLAGSMAVNASVIINNNTGGYYNDGIGDMADYYGPSQFPGANISEGDPVINNPAEPTHFSAAFGNDWLNGDYSGPESKWQTVSNIPDTWKINHETAIVYEFTTDSFSDLSIDLGVDNGYFLWFDGKYISGALAPGHSNINEYNIDISDVAAGNHRLQIIREDHGVASDFDIRVEAKSKPTPVPTPFSVALIVVGLLGMLVMRKKQETRA</sequence>
<feature type="chain" id="PRO_5020856810" description="PEP-CTERM sorting domain-containing protein" evidence="2">
    <location>
        <begin position="25"/>
        <end position="223"/>
    </location>
</feature>
<feature type="transmembrane region" description="Helical" evidence="1">
    <location>
        <begin position="196"/>
        <end position="215"/>
    </location>
</feature>
<keyword evidence="1" id="KW-1133">Transmembrane helix</keyword>
<name>A0A4P9VQL4_9GAMM</name>
<keyword evidence="2" id="KW-0732">Signal</keyword>
<keyword evidence="1" id="KW-0812">Transmembrane</keyword>
<evidence type="ECO:0000256" key="2">
    <source>
        <dbReference type="SAM" id="SignalP"/>
    </source>
</evidence>
<feature type="signal peptide" evidence="2">
    <location>
        <begin position="1"/>
        <end position="24"/>
    </location>
</feature>
<protein>
    <recommendedName>
        <fullName evidence="5">PEP-CTERM sorting domain-containing protein</fullName>
    </recommendedName>
</protein>
<dbReference type="AlphaFoldDB" id="A0A4P9VQL4"/>
<reference evidence="3 4" key="1">
    <citation type="submission" date="2017-04" db="EMBL/GenBank/DDBJ databases">
        <title>Draft genome sequence of Zooshikella ganghwensis VG4 isolated from Red Sea sediments.</title>
        <authorList>
            <person name="Rehman Z."/>
            <person name="Alam I."/>
            <person name="Kamau A."/>
            <person name="Bajic V."/>
            <person name="Leiknes T."/>
        </authorList>
    </citation>
    <scope>NUCLEOTIDE SEQUENCE [LARGE SCALE GENOMIC DNA]</scope>
    <source>
        <strain evidence="3 4">VG4</strain>
    </source>
</reference>
<keyword evidence="4" id="KW-1185">Reference proteome</keyword>
<accession>A0A4P9VQL4</accession>
<evidence type="ECO:0000313" key="3">
    <source>
        <dbReference type="EMBL" id="RDH44382.1"/>
    </source>
</evidence>
<keyword evidence="1" id="KW-0472">Membrane</keyword>
<gene>
    <name evidence="3" type="ORF">B9G39_13565</name>
</gene>
<dbReference type="EMBL" id="NDXW01000001">
    <property type="protein sequence ID" value="RDH44382.1"/>
    <property type="molecule type" value="Genomic_DNA"/>
</dbReference>
<evidence type="ECO:0000256" key="1">
    <source>
        <dbReference type="SAM" id="Phobius"/>
    </source>
</evidence>
<evidence type="ECO:0008006" key="5">
    <source>
        <dbReference type="Google" id="ProtNLM"/>
    </source>
</evidence>
<proteinExistence type="predicted"/>
<comment type="caution">
    <text evidence="3">The sequence shown here is derived from an EMBL/GenBank/DDBJ whole genome shotgun (WGS) entry which is preliminary data.</text>
</comment>
<dbReference type="Proteomes" id="UP000257039">
    <property type="component" value="Unassembled WGS sequence"/>
</dbReference>
<evidence type="ECO:0000313" key="4">
    <source>
        <dbReference type="Proteomes" id="UP000257039"/>
    </source>
</evidence>
<organism evidence="3 4">
    <name type="scientific">Zooshikella ganghwensis</name>
    <dbReference type="NCBI Taxonomy" id="202772"/>
    <lineage>
        <taxon>Bacteria</taxon>
        <taxon>Pseudomonadati</taxon>
        <taxon>Pseudomonadota</taxon>
        <taxon>Gammaproteobacteria</taxon>
        <taxon>Oceanospirillales</taxon>
        <taxon>Zooshikellaceae</taxon>
        <taxon>Zooshikella</taxon>
    </lineage>
</organism>